<evidence type="ECO:0000259" key="4">
    <source>
        <dbReference type="Pfam" id="PF02357"/>
    </source>
</evidence>
<dbReference type="PANTHER" id="PTHR30265:SF4">
    <property type="entry name" value="KOW MOTIF FAMILY PROTEIN, EXPRESSED"/>
    <property type="match status" value="1"/>
</dbReference>
<evidence type="ECO:0000256" key="3">
    <source>
        <dbReference type="ARBA" id="ARBA00023163"/>
    </source>
</evidence>
<evidence type="ECO:0000256" key="1">
    <source>
        <dbReference type="ARBA" id="ARBA00022814"/>
    </source>
</evidence>
<organism evidence="5 6">
    <name type="scientific">Bacteroides ovatus</name>
    <dbReference type="NCBI Taxonomy" id="28116"/>
    <lineage>
        <taxon>Bacteria</taxon>
        <taxon>Pseudomonadati</taxon>
        <taxon>Bacteroidota</taxon>
        <taxon>Bacteroidia</taxon>
        <taxon>Bacteroidales</taxon>
        <taxon>Bacteroidaceae</taxon>
        <taxon>Bacteroides</taxon>
    </lineage>
</organism>
<dbReference type="SUPFAM" id="SSF50104">
    <property type="entry name" value="Translation proteins SH3-like domain"/>
    <property type="match status" value="1"/>
</dbReference>
<dbReference type="GO" id="GO:0006354">
    <property type="term" value="P:DNA-templated transcription elongation"/>
    <property type="evidence" value="ECO:0007669"/>
    <property type="project" value="InterPro"/>
</dbReference>
<dbReference type="GO" id="GO:0031564">
    <property type="term" value="P:transcription antitermination"/>
    <property type="evidence" value="ECO:0007669"/>
    <property type="project" value="UniProtKB-KW"/>
</dbReference>
<evidence type="ECO:0000313" key="5">
    <source>
        <dbReference type="EMBL" id="QDM10210.1"/>
    </source>
</evidence>
<dbReference type="Proteomes" id="UP000318823">
    <property type="component" value="Chromosome"/>
</dbReference>
<protein>
    <submittedName>
        <fullName evidence="5">UpxY family transcription antiterminator</fullName>
    </submittedName>
</protein>
<dbReference type="EMBL" id="CP041395">
    <property type="protein sequence ID" value="QDM10210.1"/>
    <property type="molecule type" value="Genomic_DNA"/>
</dbReference>
<keyword evidence="1" id="KW-0889">Transcription antitermination</keyword>
<accession>A0AAP9DK46</accession>
<feature type="domain" description="NusG-like N-terminal" evidence="4">
    <location>
        <begin position="7"/>
        <end position="101"/>
    </location>
</feature>
<evidence type="ECO:0000256" key="2">
    <source>
        <dbReference type="ARBA" id="ARBA00023015"/>
    </source>
</evidence>
<evidence type="ECO:0000313" key="6">
    <source>
        <dbReference type="Proteomes" id="UP000318823"/>
    </source>
</evidence>
<gene>
    <name evidence="5" type="ORF">DYI28_16720</name>
</gene>
<sequence>MGEKVRNWLVVCVQSNREKKTYERLTALGFEAFLPLQEEIHRWSDRSKKVRRVVVPMVVFARLASTEYIQVLRLPSVNRFMVLRGESTPALIPDSQMERFRFMLDYSEQAVEMCSEHLQPGEQVKVIKGPLTGLTGELMTMDGKSKVAVRINMLGAALVEVPVGFVERL</sequence>
<dbReference type="CDD" id="cd06091">
    <property type="entry name" value="KOW_NusG"/>
    <property type="match status" value="1"/>
</dbReference>
<dbReference type="NCBIfam" id="NF033644">
    <property type="entry name" value="antiterm_UpxY"/>
    <property type="match status" value="1"/>
</dbReference>
<dbReference type="InterPro" id="IPR008991">
    <property type="entry name" value="Translation_prot_SH3-like_sf"/>
</dbReference>
<proteinExistence type="predicted"/>
<reference evidence="6" key="1">
    <citation type="journal article" date="2018" name="J. Anim. Genet.">
        <title>Acquired interbacterial defense systems protect against interspecies antagonism in the human gut microbiome.</title>
        <authorList>
            <person name="Ross B.D."/>
            <person name="Verster A.J."/>
            <person name="Radey M.C."/>
            <person name="Schmidtke D.T."/>
            <person name="Pope C.E."/>
            <person name="Hoffman L.R."/>
            <person name="Hajjar A."/>
            <person name="Peterson S.B."/>
            <person name="Borenstein E."/>
            <person name="Mougous J."/>
        </authorList>
    </citation>
    <scope>NUCLEOTIDE SEQUENCE [LARGE SCALE GENOMIC DNA]</scope>
    <source>
        <strain evidence="6">3725 D1 iv</strain>
    </source>
</reference>
<dbReference type="SUPFAM" id="SSF82679">
    <property type="entry name" value="N-utilization substance G protein NusG, N-terminal domain"/>
    <property type="match status" value="1"/>
</dbReference>
<keyword evidence="3" id="KW-0804">Transcription</keyword>
<name>A0AAP9DK46_BACOV</name>
<dbReference type="Pfam" id="PF02357">
    <property type="entry name" value="NusG"/>
    <property type="match status" value="1"/>
</dbReference>
<dbReference type="InterPro" id="IPR043425">
    <property type="entry name" value="NusG-like"/>
</dbReference>
<dbReference type="PANTHER" id="PTHR30265">
    <property type="entry name" value="RHO-INTERACTING TRANSCRIPTION TERMINATION FACTOR NUSG"/>
    <property type="match status" value="1"/>
</dbReference>
<keyword evidence="2" id="KW-0805">Transcription regulation</keyword>
<dbReference type="InterPro" id="IPR006645">
    <property type="entry name" value="NGN-like_dom"/>
</dbReference>
<dbReference type="AlphaFoldDB" id="A0AAP9DK46"/>
<dbReference type="CDD" id="cd09895">
    <property type="entry name" value="NGN_SP_UpxY"/>
    <property type="match status" value="1"/>
</dbReference>
<dbReference type="Gene3D" id="3.30.70.940">
    <property type="entry name" value="NusG, N-terminal domain"/>
    <property type="match status" value="1"/>
</dbReference>
<dbReference type="InterPro" id="IPR036735">
    <property type="entry name" value="NGN_dom_sf"/>
</dbReference>
<dbReference type="RefSeq" id="WP_032844292.1">
    <property type="nucleotide sequence ID" value="NZ_CAXSRA010000004.1"/>
</dbReference>